<dbReference type="RefSeq" id="WP_272752864.1">
    <property type="nucleotide sequence ID" value="NZ_JAQQLF010000023.1"/>
</dbReference>
<dbReference type="Gene3D" id="3.30.420.10">
    <property type="entry name" value="Ribonuclease H-like superfamily/Ribonuclease H"/>
    <property type="match status" value="1"/>
</dbReference>
<dbReference type="EMBL" id="JAQQLF010000023">
    <property type="protein sequence ID" value="MDC7718625.1"/>
    <property type="molecule type" value="Genomic_DNA"/>
</dbReference>
<dbReference type="Proteomes" id="UP001219956">
    <property type="component" value="Unassembled WGS sequence"/>
</dbReference>
<protein>
    <submittedName>
        <fullName evidence="2">DDE-type integrase/transposase/recombinase</fullName>
    </submittedName>
</protein>
<proteinExistence type="predicted"/>
<evidence type="ECO:0000313" key="3">
    <source>
        <dbReference type="Proteomes" id="UP001219956"/>
    </source>
</evidence>
<dbReference type="PROSITE" id="PS50994">
    <property type="entry name" value="INTEGRASE"/>
    <property type="match status" value="1"/>
</dbReference>
<organism evidence="2 3">
    <name type="scientific">Vogesella aquatica</name>
    <dbReference type="NCBI Taxonomy" id="2984206"/>
    <lineage>
        <taxon>Bacteria</taxon>
        <taxon>Pseudomonadati</taxon>
        <taxon>Pseudomonadota</taxon>
        <taxon>Betaproteobacteria</taxon>
        <taxon>Neisseriales</taxon>
        <taxon>Chromobacteriaceae</taxon>
        <taxon>Vogesella</taxon>
    </lineage>
</organism>
<feature type="domain" description="Integrase catalytic" evidence="1">
    <location>
        <begin position="253"/>
        <end position="459"/>
    </location>
</feature>
<gene>
    <name evidence="2" type="ORF">PQU95_15565</name>
</gene>
<dbReference type="InterPro" id="IPR001584">
    <property type="entry name" value="Integrase_cat-core"/>
</dbReference>
<comment type="caution">
    <text evidence="2">The sequence shown here is derived from an EMBL/GenBank/DDBJ whole genome shotgun (WGS) entry which is preliminary data.</text>
</comment>
<name>A0ABT5J2D0_9NEIS</name>
<evidence type="ECO:0000313" key="2">
    <source>
        <dbReference type="EMBL" id="MDC7718625.1"/>
    </source>
</evidence>
<dbReference type="InterPro" id="IPR036397">
    <property type="entry name" value="RNaseH_sf"/>
</dbReference>
<sequence>MSLQLREGLNVQFQGYPYRVLDIQQGRSVTLMDKCNAYTKEMTFDEADHYFSLGKLKVVEDDGYIFRDDNLPPIPSALPEHLRHSVQRRLQYVTAILAQTAKTSCSRTLLPIAQIVAQAIGDKKIPSSPTLYRWCRDYQNSGEDIMSLAPRTQNCGRRHGQIHPEVIDLFYSVLDRCYLTIHRNSKKHVHQKLIDEIYLENKKRPKEEWLSFLSYGGFCKLLKRVLDPFIEMARRYSERYARRYFRTRDRGPAAFFPLERVEIDHTILDVIIIHPITKKILGRPTVTVAIDRRTRMVCAIYIDLAPPSSVAAMLCIKQAVSSKAELLQQYGLATEHCWPVEGRIAGIWMDNGPEFHSHVHKQLCKDLKMELQYCPPGMPWYKAVVERFIGTLNTRLIHRLPGTTWSNPEMRASYPSEKLACITLEELRQLVFKWVVVDYHNTRHSELGETPLQCWDRLTASHPIPALCDGSKLETQFSLTFHRRISNGRISTKGLIYHHPHLIHLRECMPSNTKFMLRIDPEDVRQAYIYDPINKALMKVDCISIDTDQELSWRDYLSMRKDQQSDNDTDDVTQEKIRSDKAALNDEIFQLQARADQQLRALKGKKPSNGHKATDTKHAAIPINVNATVVDDLDSEDWEVEVDTLRGDKNV</sequence>
<dbReference type="SUPFAM" id="SSF53098">
    <property type="entry name" value="Ribonuclease H-like"/>
    <property type="match status" value="1"/>
</dbReference>
<accession>A0ABT5J2D0</accession>
<dbReference type="Pfam" id="PF09299">
    <property type="entry name" value="Mu-transpos_C"/>
    <property type="match status" value="1"/>
</dbReference>
<evidence type="ECO:0000259" key="1">
    <source>
        <dbReference type="PROSITE" id="PS50994"/>
    </source>
</evidence>
<reference evidence="2 3" key="1">
    <citation type="submission" date="2023-01" db="EMBL/GenBank/DDBJ databases">
        <title>Novel species of the genus Vogesella isolated from rivers.</title>
        <authorList>
            <person name="Lu H."/>
        </authorList>
    </citation>
    <scope>NUCLEOTIDE SEQUENCE [LARGE SCALE GENOMIC DNA]</scope>
    <source>
        <strain evidence="2 3">DC21W</strain>
    </source>
</reference>
<keyword evidence="3" id="KW-1185">Reference proteome</keyword>
<dbReference type="InterPro" id="IPR012337">
    <property type="entry name" value="RNaseH-like_sf"/>
</dbReference>
<dbReference type="InterPro" id="IPR015378">
    <property type="entry name" value="Transposase-like_Mu_C"/>
</dbReference>